<dbReference type="AlphaFoldDB" id="G3ABD8"/>
<reference evidence="2" key="2">
    <citation type="submission" date="2011-04" db="EMBL/GenBank/DDBJ databases">
        <authorList>
            <person name="Genoscope - CEA"/>
        </authorList>
    </citation>
    <scope>NUCLEOTIDE SEQUENCE</scope>
    <source>
        <strain evidence="2">R24</strain>
    </source>
</reference>
<feature type="compositionally biased region" description="Low complexity" evidence="1">
    <location>
        <begin position="12"/>
        <end position="40"/>
    </location>
</feature>
<feature type="compositionally biased region" description="Low complexity" evidence="1">
    <location>
        <begin position="96"/>
        <end position="109"/>
    </location>
</feature>
<feature type="region of interest" description="Disordered" evidence="1">
    <location>
        <begin position="76"/>
        <end position="117"/>
    </location>
</feature>
<accession>G3ABD8</accession>
<feature type="region of interest" description="Disordered" evidence="1">
    <location>
        <begin position="1"/>
        <end position="43"/>
    </location>
</feature>
<evidence type="ECO:0000256" key="1">
    <source>
        <dbReference type="SAM" id="MobiDB-lite"/>
    </source>
</evidence>
<dbReference type="RefSeq" id="WP_231649865.1">
    <property type="nucleotide sequence ID" value="NZ_CP115945.1"/>
</dbReference>
<organism evidence="2">
    <name type="scientific">Ralstonia syzygii R24</name>
    <dbReference type="NCBI Taxonomy" id="907261"/>
    <lineage>
        <taxon>Bacteria</taxon>
        <taxon>Pseudomonadati</taxon>
        <taxon>Pseudomonadota</taxon>
        <taxon>Betaproteobacteria</taxon>
        <taxon>Burkholderiales</taxon>
        <taxon>Burkholderiaceae</taxon>
        <taxon>Ralstonia</taxon>
        <taxon>Ralstonia solanacearum species complex</taxon>
    </lineage>
</organism>
<name>G3ABD8_9RALS</name>
<reference evidence="2" key="1">
    <citation type="journal article" date="2011" name="PLoS ONE">
        <title>Ralstonia syzygii, the Blood Disease Bacterium and some Asian R. solanacearum strains form a single genomic species despite divergent lifestyles.</title>
        <authorList>
            <person name="Remenant B."/>
            <person name="de Cambiaire J.C."/>
            <person name="Cellier G."/>
            <person name="Jacobs J.M."/>
            <person name="Mangenot S."/>
            <person name="Barbe V."/>
            <person name="Lajus A."/>
            <person name="Vallenet D."/>
            <person name="Medigue C."/>
            <person name="Fegan M."/>
            <person name="Allen C."/>
            <person name="Prior P."/>
        </authorList>
    </citation>
    <scope>NUCLEOTIDE SEQUENCE</scope>
    <source>
        <strain evidence="2">R24</strain>
    </source>
</reference>
<gene>
    <name evidence="2" type="ORF">RALSY_mp30139</name>
</gene>
<protein>
    <recommendedName>
        <fullName evidence="3">Type III effector protein</fullName>
    </recommendedName>
</protein>
<proteinExistence type="predicted"/>
<evidence type="ECO:0000313" key="2">
    <source>
        <dbReference type="EMBL" id="CCA86827.1"/>
    </source>
</evidence>
<dbReference type="EMBL" id="FR854092">
    <property type="protein sequence ID" value="CCA86827.1"/>
    <property type="molecule type" value="Genomic_DNA"/>
</dbReference>
<sequence length="279" mass="29960">MIRIFKPKVTQSTQAPSPSGGASSSSTPAPAPQARQRSASFPLQTLKAAGRALGLVSAPKIPTVQAKRPALVELMHQDGPSKLTRTRLGVPLPGDSAPSSPEVSRESSPTASRRASFAEQGEFLAREGGQVRFAAQVKQHIKNESAIEASQRNGTDELTFTSELRQADGHAQKPHRRANVNETRAGLTGAREIQAGQMVNILKQHMYGANADPDEAAEIRQALAAHVFPECMVYVAQYVGLTTEGSRAAVVARFHEWAEDDMELAKDAQYEHPVAGEAH</sequence>
<evidence type="ECO:0008006" key="3">
    <source>
        <dbReference type="Google" id="ProtNLM"/>
    </source>
</evidence>